<dbReference type="InterPro" id="IPR011990">
    <property type="entry name" value="TPR-like_helical_dom_sf"/>
</dbReference>
<dbReference type="PANTHER" id="PTHR44943:SF8">
    <property type="entry name" value="TPR REPEAT-CONTAINING PROTEIN MJ0263"/>
    <property type="match status" value="1"/>
</dbReference>
<sequence length="422" mass="47980">MRSFMNISHYPCVGNSSRVVPAHFAHSHKALASAASRSVSNSCALPQKPHSQKSTKDKLEYKTESKAARLVSISHDRDSAGFMDQADNANHNTQSPTELFNSKSQSRKTITVLISFLKLSKYDDAWLKLGKQLLLLHKTPNKQKFYRSALCCFKSSIKAHPDNHVAYYFSGIILCLLGRYEEAVRMFLSSLRKNAETSTTLLHTLSEMLSITEGIRLATGGEDVNGIGNSDAAVQQDSSSNNRDTINKDSIFNKTLDKLEMAIINKLQRCKIEGAVSNSMAKEQEQWNRYFELGMYWYGREQGNHKSLMYFRRCLQLNPKNEQANYYVGLIMQKQGRYHESLEAYKQAISLRPDEGFYYYMASQVYTDLEESKEAIEMIDKAISLSPKDIAYRNMKEHILRAFGIEQDLVDIVKITGELPKV</sequence>
<accession>D4N334</accession>
<evidence type="ECO:0000256" key="4">
    <source>
        <dbReference type="SAM" id="MobiDB-lite"/>
    </source>
</evidence>
<gene>
    <name evidence="5" type="primary">tpr</name>
</gene>
<dbReference type="InterPro" id="IPR051685">
    <property type="entry name" value="Ycf3/AcsC/BcsC/TPR_MFPF"/>
</dbReference>
<name>D4N334_RICFI</name>
<dbReference type="SUPFAM" id="SSF48452">
    <property type="entry name" value="TPR-like"/>
    <property type="match status" value="1"/>
</dbReference>
<dbReference type="Gene3D" id="1.25.40.10">
    <property type="entry name" value="Tetratricopeptide repeat domain"/>
    <property type="match status" value="2"/>
</dbReference>
<feature type="repeat" description="TPR" evidence="3">
    <location>
        <begin position="356"/>
        <end position="389"/>
    </location>
</feature>
<dbReference type="AlphaFoldDB" id="D4N334"/>
<evidence type="ECO:0000313" key="5">
    <source>
        <dbReference type="EMBL" id="ADD74117.1"/>
    </source>
</evidence>
<dbReference type="EMBL" id="GQ329881">
    <property type="protein sequence ID" value="ADD74117.1"/>
    <property type="molecule type" value="Genomic_DNA"/>
</dbReference>
<geneLocation type="plasmid" evidence="5">
    <name>pRF</name>
</geneLocation>
<feature type="repeat" description="TPR" evidence="3">
    <location>
        <begin position="322"/>
        <end position="355"/>
    </location>
</feature>
<proteinExistence type="predicted"/>
<protein>
    <submittedName>
        <fullName evidence="5">Tetratricopeptide repeat domain protein</fullName>
    </submittedName>
</protein>
<keyword evidence="5" id="KW-0614">Plasmid</keyword>
<keyword evidence="1" id="KW-0677">Repeat</keyword>
<dbReference type="PANTHER" id="PTHR44943">
    <property type="entry name" value="CELLULOSE SYNTHASE OPERON PROTEIN C"/>
    <property type="match status" value="1"/>
</dbReference>
<organism evidence="5">
    <name type="scientific">Rickettsia felis</name>
    <name type="common">Rickettsia azadi</name>
    <dbReference type="NCBI Taxonomy" id="42862"/>
    <lineage>
        <taxon>Bacteria</taxon>
        <taxon>Pseudomonadati</taxon>
        <taxon>Pseudomonadota</taxon>
        <taxon>Alphaproteobacteria</taxon>
        <taxon>Rickettsiales</taxon>
        <taxon>Rickettsiaceae</taxon>
        <taxon>Rickettsieae</taxon>
        <taxon>Rickettsia</taxon>
        <taxon>spotted fever group</taxon>
    </lineage>
</organism>
<evidence type="ECO:0000256" key="3">
    <source>
        <dbReference type="PROSITE-ProRule" id="PRU00339"/>
    </source>
</evidence>
<reference evidence="5" key="1">
    <citation type="journal article" date="2010" name="Appl. Environ. Microbiol.">
        <title>Rickettsia felis infection in a common household insect pest, Liposcelis bostrychophila (Psocoptera: Liposcelidae).</title>
        <authorList>
            <person name="Behar A."/>
            <person name="McCormick L.J."/>
            <person name="Perlman S.J."/>
        </authorList>
    </citation>
    <scope>NUCLEOTIDE SEQUENCE</scope>
    <source>
        <plasmid evidence="5">pRF</plasmid>
    </source>
</reference>
<keyword evidence="2 3" id="KW-0802">TPR repeat</keyword>
<dbReference type="PROSITE" id="PS50293">
    <property type="entry name" value="TPR_REGION"/>
    <property type="match status" value="1"/>
</dbReference>
<dbReference type="PROSITE" id="PS50005">
    <property type="entry name" value="TPR"/>
    <property type="match status" value="2"/>
</dbReference>
<dbReference type="SMART" id="SM00028">
    <property type="entry name" value="TPR"/>
    <property type="match status" value="4"/>
</dbReference>
<dbReference type="InterPro" id="IPR019734">
    <property type="entry name" value="TPR_rpt"/>
</dbReference>
<dbReference type="Pfam" id="PF12895">
    <property type="entry name" value="ANAPC3"/>
    <property type="match status" value="1"/>
</dbReference>
<feature type="region of interest" description="Disordered" evidence="4">
    <location>
        <begin position="41"/>
        <end position="60"/>
    </location>
</feature>
<evidence type="ECO:0000256" key="1">
    <source>
        <dbReference type="ARBA" id="ARBA00022737"/>
    </source>
</evidence>
<evidence type="ECO:0000256" key="2">
    <source>
        <dbReference type="ARBA" id="ARBA00022803"/>
    </source>
</evidence>